<evidence type="ECO:0000313" key="2">
    <source>
        <dbReference type="EMBL" id="AGT35362.1"/>
    </source>
</evidence>
<dbReference type="eggNOG" id="arCOG03260">
    <property type="taxonomic scope" value="Archaea"/>
</dbReference>
<dbReference type="GeneID" id="16573660"/>
<dbReference type="GO" id="GO:0030246">
    <property type="term" value="F:carbohydrate binding"/>
    <property type="evidence" value="ECO:0007669"/>
    <property type="project" value="InterPro"/>
</dbReference>
<feature type="transmembrane region" description="Helical" evidence="1">
    <location>
        <begin position="1672"/>
        <end position="1690"/>
    </location>
</feature>
<keyword evidence="1" id="KW-0472">Membrane</keyword>
<keyword evidence="3" id="KW-1185">Reference proteome</keyword>
<dbReference type="HOGENOM" id="CLU_240198_0_0_2"/>
<dbReference type="SUPFAM" id="SSF49452">
    <property type="entry name" value="Starch-binding domain-like"/>
    <property type="match status" value="1"/>
</dbReference>
<name>S6A5N0_9CREN</name>
<evidence type="ECO:0000256" key="1">
    <source>
        <dbReference type="SAM" id="Phobius"/>
    </source>
</evidence>
<evidence type="ECO:0000313" key="3">
    <source>
        <dbReference type="Proteomes" id="UP000015543"/>
    </source>
</evidence>
<organism evidence="2 3">
    <name type="scientific">Thermofilum adornatum</name>
    <dbReference type="NCBI Taxonomy" id="1365176"/>
    <lineage>
        <taxon>Archaea</taxon>
        <taxon>Thermoproteota</taxon>
        <taxon>Thermoprotei</taxon>
        <taxon>Thermofilales</taxon>
        <taxon>Thermofilaceae</taxon>
        <taxon>Thermofilum</taxon>
    </lineage>
</organism>
<protein>
    <recommendedName>
        <fullName evidence="4">Carboxypeptidase regulatory-like domain-containing protein</fullName>
    </recommendedName>
</protein>
<proteinExistence type="predicted"/>
<dbReference type="RefSeq" id="WP_020962668.1">
    <property type="nucleotide sequence ID" value="NC_022093.1"/>
</dbReference>
<evidence type="ECO:0008006" key="4">
    <source>
        <dbReference type="Google" id="ProtNLM"/>
    </source>
</evidence>
<accession>S6A5N0</accession>
<dbReference type="EMBL" id="CP006646">
    <property type="protein sequence ID" value="AGT35362.1"/>
    <property type="molecule type" value="Genomic_DNA"/>
</dbReference>
<gene>
    <name evidence="2" type="ORF">N186_05080</name>
</gene>
<sequence length="1714" mass="185194">MSRKYLLGIIALVAILALTLQAYAAPTFPAHRAWNVLQYPNGQPFKNQNVIIVYFNETGNCLLAYAVGTTNSAGNITLTIAQPGGVINTPNTGTSYNMSVFWQVYGKTFLVYSTRTNALNLLNSTIQLTNMMNFTFQALTTIGGQQVPLYFADPEVSGRKDIAYFQVYLYNKNGPQLLAVEGDNNAISKGSVVVPLVEVNIKPTLTPNCYHIESQKNVALYKEVYWLLDQGGGQKLKIMVGKENVTFSLSGTTLTANVKDLADGTTSPQTFDIVNDWGKKPLNDVAHTFLAQVVVTDPCGNPISNWEYPPIGIEFTSPTYGKLRVGKAFPNGTAPEEGYQLSGHYYFWLPNISLFYNEKMGIAAEIGGIQVFAEAFNTTKPQSVTYNKPFTFQPLTVSTSNGIVTLTIKASIVKTQITIKTSGLVAVQPLQGAIVQISPRVFDPNTYTDANGQVALMPFQIVGGGTTTSGTPIITRKGTSPGYLPVPYGLWSTGKLYTYTINVLWALPGTENFVDVTPDQNTIPLNLTKAIVQCSVQSFNLSAKVYAVNFKAVDLCGRPLTSADDPNATFILTYKSTDGTTINFPAGLGPNGTTFMAFVPGGTFTVSLFFKGVRMDPVSGPNPLVVSGNIGNISKATYTFPVGDLILRITPWDVKEPLVNVSVLLEYFKAGARTYYEGPKLTDCEGKVTFTKVPFVVGPNNLVTVTIKTTPYTPYIRHPKDDGLLIGKWNLTGLLKGISPGCTVGPIDVPTWVFSFTLEAVDHNGNILKELPTSNGAAPVIVAINDTYTKNEYNVTQVCQGGPGCLCWPLINVNYKIFNTTKSGPAGPWNNGLSEARFKVTGTQWANSNYPHLFIAGANYSFVVWYGGVMVYNYNFTLPRPSEMLDYSKVITAQVILYNETSGKMTLQKTDSLAYTWLLASGGRIEHPIVRFYAAPAYSGQYSNKLQLVTWVVNLDIYTLTKAGGGLVPGLNVTLIRNDAVNWKTQLKGDLYANITVPTEYTKSASMSYAWSAVTGQDGKASLPIAIWVPKASVRPSGIKFGASITNVYVLAGKKYGTPSVPDTPSYTTITGIGTLYGYNVGPYNMTLDAIYNDVSQSPDWYKQYGGSWVGPFRGPKAWIGANWNMTLWSGAAKVVYTTAMEGVCLQVVGPDFRDNMIPLANQPVTLTVYGSTGATATVASGSTGNDGTFPVYPDKGSTVATPVGSKTVFTGKLVFLGISGLSYEGSTTLNLDAALGLKNYGLDTGKAFDPDTLEQEISFTLDNNMPGGTCVTLEWDAIKVTVFDWSGKPLKNMMVAAILREPRAKAIPSVAGFTAENGSVILYVPPSEENKYQLLVYWRDSYLLRLAGKIPREIVIFDTVTDYDTPRTYKPGSGTTLETFVYVGIVMLKNAQGQALSPDILNKITVEIQWPDQVVTTHKPENDGRVPIILNKNTAKSWPLDASANRSPDTDPRDISQAPLGAYKVTVNLAGVGTLAQQTIKIEKGRFETSTQIFEVRLDIFDVKLTFVSPFGTPLANAKVTITKPDGTTVSDTLDASGSIVVKEVPPGNLQYTVAEWNGLPVQFSGSVARAGEIGVTVTKIGKLTVKVLGARGQGIDGATVAVEKVGTFTTDASGVVSLELPSGSYGVTASKGGRTASATATVTDGKETVTELKLDIFLTLAGWEMSSNEFLGLILLLVLLVLVLFIIAHEYAVYRRRRLAKVIAPAEGTQVK</sequence>
<keyword evidence="1" id="KW-0812">Transmembrane</keyword>
<dbReference type="OrthoDB" id="30872at2157"/>
<dbReference type="Gene3D" id="2.60.40.1120">
    <property type="entry name" value="Carboxypeptidase-like, regulatory domain"/>
    <property type="match status" value="1"/>
</dbReference>
<dbReference type="InterPro" id="IPR013784">
    <property type="entry name" value="Carb-bd-like_fold"/>
</dbReference>
<reference evidence="2 3" key="1">
    <citation type="journal article" date="2013" name="Genome Announc.">
        <title>Complete Genomic Sequence of 'Thermofilum adornatus' Strain 1910bT, a Hyperthermophilic Anaerobic Organotrophic Crenarchaeon.</title>
        <authorList>
            <person name="Dominova I.N."/>
            <person name="Kublanov I.V."/>
            <person name="Podosokorskaya O.A."/>
            <person name="Derbikova K.S."/>
            <person name="Patrushev M.V."/>
            <person name="Toshchakov S.V."/>
        </authorList>
    </citation>
    <scope>NUCLEOTIDE SEQUENCE [LARGE SCALE GENOMIC DNA]</scope>
    <source>
        <strain evidence="3">1910b</strain>
    </source>
</reference>
<dbReference type="Proteomes" id="UP000015543">
    <property type="component" value="Chromosome"/>
</dbReference>
<dbReference type="PATRIC" id="fig|1365176.7.peg.1002"/>
<dbReference type="KEGG" id="thb:N186_05080"/>
<keyword evidence="1" id="KW-1133">Transmembrane helix</keyword>